<proteinExistence type="predicted"/>
<organism evidence="1 2">
    <name type="scientific">Mycetocola tolaasinivorans</name>
    <dbReference type="NCBI Taxonomy" id="76635"/>
    <lineage>
        <taxon>Bacteria</taxon>
        <taxon>Bacillati</taxon>
        <taxon>Actinomycetota</taxon>
        <taxon>Actinomycetes</taxon>
        <taxon>Micrococcales</taxon>
        <taxon>Microbacteriaceae</taxon>
        <taxon>Mycetocola</taxon>
    </lineage>
</organism>
<accession>A0A3L7A4D1</accession>
<name>A0A3L7A4D1_9MICO</name>
<dbReference type="EMBL" id="RCUX01000012">
    <property type="protein sequence ID" value="RLP74142.1"/>
    <property type="molecule type" value="Genomic_DNA"/>
</dbReference>
<protein>
    <submittedName>
        <fullName evidence="1">Uncharacterized protein</fullName>
    </submittedName>
</protein>
<reference evidence="1 2" key="1">
    <citation type="submission" date="2018-10" db="EMBL/GenBank/DDBJ databases">
        <authorList>
            <person name="Li J."/>
        </authorList>
    </citation>
    <scope>NUCLEOTIDE SEQUENCE [LARGE SCALE GENOMIC DNA]</scope>
    <source>
        <strain evidence="1 2">IF 016277</strain>
    </source>
</reference>
<dbReference type="AlphaFoldDB" id="A0A3L7A4D1"/>
<evidence type="ECO:0000313" key="1">
    <source>
        <dbReference type="EMBL" id="RLP74142.1"/>
    </source>
</evidence>
<dbReference type="Gene3D" id="2.60.40.2880">
    <property type="entry name" value="MmpS1-5, C-terminal soluble domain"/>
    <property type="match status" value="1"/>
</dbReference>
<keyword evidence="2" id="KW-1185">Reference proteome</keyword>
<gene>
    <name evidence="1" type="ORF">D9V32_13960</name>
</gene>
<evidence type="ECO:0000313" key="2">
    <source>
        <dbReference type="Proteomes" id="UP000272503"/>
    </source>
</evidence>
<dbReference type="Proteomes" id="UP000272503">
    <property type="component" value="Unassembled WGS sequence"/>
</dbReference>
<comment type="caution">
    <text evidence="1">The sequence shown here is derived from an EMBL/GenBank/DDBJ whole genome shotgun (WGS) entry which is preliminary data.</text>
</comment>
<sequence>MTGDAGTALIRNVVVRSASESEGNTTKRALPWSAESSLSAADAAGYHKVVLFAKNVDGSRGALSCEITINGEVVASQHTTGYKPITCLYHAN</sequence>
<dbReference type="InterPro" id="IPR038468">
    <property type="entry name" value="MmpS_C"/>
</dbReference>